<organism evidence="2 3">
    <name type="scientific">Breznakiella homolactica</name>
    <dbReference type="NCBI Taxonomy" id="2798577"/>
    <lineage>
        <taxon>Bacteria</taxon>
        <taxon>Pseudomonadati</taxon>
        <taxon>Spirochaetota</taxon>
        <taxon>Spirochaetia</taxon>
        <taxon>Spirochaetales</taxon>
        <taxon>Breznakiellaceae</taxon>
        <taxon>Breznakiella</taxon>
    </lineage>
</organism>
<proteinExistence type="predicted"/>
<evidence type="ECO:0000256" key="1">
    <source>
        <dbReference type="SAM" id="SignalP"/>
    </source>
</evidence>
<dbReference type="RefSeq" id="WP_215625301.1">
    <property type="nucleotide sequence ID" value="NZ_CP067089.2"/>
</dbReference>
<feature type="chain" id="PRO_5030885491" evidence="1">
    <location>
        <begin position="21"/>
        <end position="150"/>
    </location>
</feature>
<evidence type="ECO:0000313" key="2">
    <source>
        <dbReference type="EMBL" id="QQO07995.1"/>
    </source>
</evidence>
<accession>A0A7T7XKB2</accession>
<gene>
    <name evidence="2" type="ORF">JFL75_13715</name>
</gene>
<reference evidence="2" key="1">
    <citation type="submission" date="2021-01" db="EMBL/GenBank/DDBJ databases">
        <title>Description of Breznakiella homolactica.</title>
        <authorList>
            <person name="Song Y."/>
            <person name="Brune A."/>
        </authorList>
    </citation>
    <scope>NUCLEOTIDE SEQUENCE</scope>
    <source>
        <strain evidence="2">RmG30</strain>
    </source>
</reference>
<protein>
    <submittedName>
        <fullName evidence="2">Uncharacterized protein</fullName>
    </submittedName>
</protein>
<name>A0A7T7XKB2_9SPIR</name>
<dbReference type="Proteomes" id="UP000595917">
    <property type="component" value="Chromosome"/>
</dbReference>
<keyword evidence="3" id="KW-1185">Reference proteome</keyword>
<dbReference type="EMBL" id="CP067089">
    <property type="protein sequence ID" value="QQO07995.1"/>
    <property type="molecule type" value="Genomic_DNA"/>
</dbReference>
<sequence>MMKKFILLLPFVFSVCFAHAQIADELDLLLSIPEISYAMAARFVLSAADILPEDAREVDAFREADQRGWVPVKAEPSTHITLGGLSLLLMEAFDIKGGLMYTIIPSRRYAYREMLYKQCIQGRTDPSQTVSGERFINILGRVLTYVGEEV</sequence>
<dbReference type="KEGG" id="bhc:JFL75_13715"/>
<feature type="signal peptide" evidence="1">
    <location>
        <begin position="1"/>
        <end position="20"/>
    </location>
</feature>
<dbReference type="AlphaFoldDB" id="A0A7T7XKB2"/>
<keyword evidence="1" id="KW-0732">Signal</keyword>
<evidence type="ECO:0000313" key="3">
    <source>
        <dbReference type="Proteomes" id="UP000595917"/>
    </source>
</evidence>